<name>A0A1R0Z547_9BACL</name>
<sequence length="100" mass="10964">MRGSLISQIELDLNELPESEKKVAEYILANAKEVLHMTIHDLATKAEASSAAVVRFCRSLGIGDFPALKIRLSAEVENTPYVGYFDVESNETVHSIIDSG</sequence>
<dbReference type="InterPro" id="IPR047640">
    <property type="entry name" value="RpiR-like"/>
</dbReference>
<dbReference type="GO" id="GO:0003677">
    <property type="term" value="F:DNA binding"/>
    <property type="evidence" value="ECO:0007669"/>
    <property type="project" value="InterPro"/>
</dbReference>
<dbReference type="GO" id="GO:0003700">
    <property type="term" value="F:DNA-binding transcription factor activity"/>
    <property type="evidence" value="ECO:0007669"/>
    <property type="project" value="InterPro"/>
</dbReference>
<dbReference type="InterPro" id="IPR036388">
    <property type="entry name" value="WH-like_DNA-bd_sf"/>
</dbReference>
<evidence type="ECO:0000259" key="1">
    <source>
        <dbReference type="PROSITE" id="PS51071"/>
    </source>
</evidence>
<organism evidence="3 4">
    <name type="scientific">Paenibacillus odorifer</name>
    <dbReference type="NCBI Taxonomy" id="189426"/>
    <lineage>
        <taxon>Bacteria</taxon>
        <taxon>Bacillati</taxon>
        <taxon>Bacillota</taxon>
        <taxon>Bacilli</taxon>
        <taxon>Bacillales</taxon>
        <taxon>Paenibacillaceae</taxon>
        <taxon>Paenibacillus</taxon>
    </lineage>
</organism>
<dbReference type="InterPro" id="IPR009057">
    <property type="entry name" value="Homeodomain-like_sf"/>
</dbReference>
<accession>A0A1R0Z547</accession>
<dbReference type="PROSITE" id="PS51071">
    <property type="entry name" value="HTH_RPIR"/>
    <property type="match status" value="1"/>
</dbReference>
<evidence type="ECO:0000313" key="3">
    <source>
        <dbReference type="EMBL" id="OME21817.1"/>
    </source>
</evidence>
<evidence type="ECO:0000313" key="4">
    <source>
        <dbReference type="Proteomes" id="UP000187323"/>
    </source>
</evidence>
<dbReference type="AlphaFoldDB" id="A0A1R0Z547"/>
<feature type="domain" description="HTH rpiR-type" evidence="1">
    <location>
        <begin position="3"/>
        <end position="79"/>
    </location>
</feature>
<dbReference type="InterPro" id="IPR000281">
    <property type="entry name" value="HTH_RpiR"/>
</dbReference>
<dbReference type="PANTHER" id="PTHR30514">
    <property type="entry name" value="GLUCOKINASE"/>
    <property type="match status" value="1"/>
</dbReference>
<gene>
    <name evidence="3" type="ORF">BSK47_09540</name>
    <name evidence="2" type="ORF">CD191_18695</name>
</gene>
<dbReference type="PANTHER" id="PTHR30514:SF1">
    <property type="entry name" value="HTH-TYPE TRANSCRIPTIONAL REGULATOR HEXR-RELATED"/>
    <property type="match status" value="1"/>
</dbReference>
<proteinExistence type="predicted"/>
<protein>
    <recommendedName>
        <fullName evidence="1">HTH rpiR-type domain-containing protein</fullName>
    </recommendedName>
</protein>
<dbReference type="EMBL" id="MPTO01000007">
    <property type="protein sequence ID" value="OME21817.1"/>
    <property type="molecule type" value="Genomic_DNA"/>
</dbReference>
<evidence type="ECO:0000313" key="2">
    <source>
        <dbReference type="EMBL" id="AWV34482.1"/>
    </source>
</evidence>
<reference evidence="2 5" key="2">
    <citation type="submission" date="2017-06" db="EMBL/GenBank/DDBJ databases">
        <title>Complete genome sequence of Paenibacillus odorifer CBA7130.</title>
        <authorList>
            <person name="Nam Y.-D."/>
            <person name="Kang J."/>
            <person name="Chung W.-H."/>
        </authorList>
    </citation>
    <scope>NUCLEOTIDE SEQUENCE [LARGE SCALE GENOMIC DNA]</scope>
    <source>
        <strain evidence="2 5">CBA7130</strain>
    </source>
</reference>
<reference evidence="3 4" key="1">
    <citation type="submission" date="2016-10" db="EMBL/GenBank/DDBJ databases">
        <title>Paenibacillus species isolates.</title>
        <authorList>
            <person name="Beno S.M."/>
        </authorList>
    </citation>
    <scope>NUCLEOTIDE SEQUENCE [LARGE SCALE GENOMIC DNA]</scope>
    <source>
        <strain evidence="3 4">FSL H7-0918</strain>
    </source>
</reference>
<dbReference type="RefSeq" id="WP_076134440.1">
    <property type="nucleotide sequence ID" value="NZ_CP021965.1"/>
</dbReference>
<dbReference type="Proteomes" id="UP000249163">
    <property type="component" value="Chromosome"/>
</dbReference>
<evidence type="ECO:0000313" key="5">
    <source>
        <dbReference type="Proteomes" id="UP000249163"/>
    </source>
</evidence>
<dbReference type="Proteomes" id="UP000187323">
    <property type="component" value="Unassembled WGS sequence"/>
</dbReference>
<dbReference type="EMBL" id="CP021965">
    <property type="protein sequence ID" value="AWV34482.1"/>
    <property type="molecule type" value="Genomic_DNA"/>
</dbReference>
<dbReference type="OrthoDB" id="370421at2"/>
<dbReference type="Pfam" id="PF01418">
    <property type="entry name" value="HTH_6"/>
    <property type="match status" value="1"/>
</dbReference>
<dbReference type="GO" id="GO:0097367">
    <property type="term" value="F:carbohydrate derivative binding"/>
    <property type="evidence" value="ECO:0007669"/>
    <property type="project" value="InterPro"/>
</dbReference>
<dbReference type="SUPFAM" id="SSF46689">
    <property type="entry name" value="Homeodomain-like"/>
    <property type="match status" value="1"/>
</dbReference>
<dbReference type="Gene3D" id="1.10.10.10">
    <property type="entry name" value="Winged helix-like DNA-binding domain superfamily/Winged helix DNA-binding domain"/>
    <property type="match status" value="1"/>
</dbReference>